<dbReference type="STRING" id="246196.MSMEG_2139"/>
<organism evidence="1 2">
    <name type="scientific">Mycolicibacterium smegmatis (strain ATCC 700084 / mc(2)155)</name>
    <name type="common">Mycobacterium smegmatis</name>
    <dbReference type="NCBI Taxonomy" id="246196"/>
    <lineage>
        <taxon>Bacteria</taxon>
        <taxon>Bacillati</taxon>
        <taxon>Actinomycetota</taxon>
        <taxon>Actinomycetes</taxon>
        <taxon>Mycobacteriales</taxon>
        <taxon>Mycobacteriaceae</taxon>
        <taxon>Mycolicibacterium</taxon>
    </lineage>
</organism>
<evidence type="ECO:0000313" key="1">
    <source>
        <dbReference type="EMBL" id="ABK70737.1"/>
    </source>
</evidence>
<accession>A0QUA8</accession>
<reference evidence="1 2" key="1">
    <citation type="submission" date="2006-10" db="EMBL/GenBank/DDBJ databases">
        <authorList>
            <person name="Fleischmann R.D."/>
            <person name="Dodson R.J."/>
            <person name="Haft D.H."/>
            <person name="Merkel J.S."/>
            <person name="Nelson W.C."/>
            <person name="Fraser C.M."/>
        </authorList>
    </citation>
    <scope>NUCLEOTIDE SEQUENCE [LARGE SCALE GENOMIC DNA]</scope>
    <source>
        <strain evidence="2">ATCC 700084 / mc(2)155</strain>
    </source>
</reference>
<dbReference type="KEGG" id="msm:MSMEG_2139"/>
<sequence length="33" mass="3917">MGSAMYVDVHWWCYTGDLITPRFNHVVIYTPDE</sequence>
<dbReference type="Proteomes" id="UP000000757">
    <property type="component" value="Chromosome"/>
</dbReference>
<evidence type="ECO:0000313" key="2">
    <source>
        <dbReference type="Proteomes" id="UP000000757"/>
    </source>
</evidence>
<name>A0QUA8_MYCS2</name>
<dbReference type="EMBL" id="CP000480">
    <property type="protein sequence ID" value="ABK70737.1"/>
    <property type="molecule type" value="Genomic_DNA"/>
</dbReference>
<proteinExistence type="predicted"/>
<dbReference type="AlphaFoldDB" id="A0QUA8"/>
<keyword evidence="2" id="KW-1185">Reference proteome</keyword>
<protein>
    <submittedName>
        <fullName evidence="1">Uncharacterized protein</fullName>
    </submittedName>
</protein>
<gene>
    <name evidence="1" type="ordered locus">MSMEG_2139</name>
</gene>